<gene>
    <name evidence="8" type="ORF">SVIM_LOCUS450187</name>
</gene>
<keyword evidence="2" id="KW-0812">Transmembrane</keyword>
<dbReference type="GO" id="GO:0016020">
    <property type="term" value="C:membrane"/>
    <property type="evidence" value="ECO:0007669"/>
    <property type="project" value="UniProtKB-SubCell"/>
</dbReference>
<evidence type="ECO:0000256" key="3">
    <source>
        <dbReference type="ARBA" id="ARBA00022729"/>
    </source>
</evidence>
<dbReference type="AlphaFoldDB" id="A0A6N2N1E1"/>
<evidence type="ECO:0000256" key="7">
    <source>
        <dbReference type="ARBA" id="ARBA00023180"/>
    </source>
</evidence>
<organism evidence="8">
    <name type="scientific">Salix viminalis</name>
    <name type="common">Common osier</name>
    <name type="synonym">Basket willow</name>
    <dbReference type="NCBI Taxonomy" id="40686"/>
    <lineage>
        <taxon>Eukaryota</taxon>
        <taxon>Viridiplantae</taxon>
        <taxon>Streptophyta</taxon>
        <taxon>Embryophyta</taxon>
        <taxon>Tracheophyta</taxon>
        <taxon>Spermatophyta</taxon>
        <taxon>Magnoliopsida</taxon>
        <taxon>eudicotyledons</taxon>
        <taxon>Gunneridae</taxon>
        <taxon>Pentapetalae</taxon>
        <taxon>rosids</taxon>
        <taxon>fabids</taxon>
        <taxon>Malpighiales</taxon>
        <taxon>Salicaceae</taxon>
        <taxon>Saliceae</taxon>
        <taxon>Salix</taxon>
    </lineage>
</organism>
<proteinExistence type="predicted"/>
<keyword evidence="5" id="KW-0472">Membrane</keyword>
<sequence length="313" mass="34892">MHHSLPSSHHCWFINAGSLTHLRAYQKPPSSSSWVDKDCSGWSGSVADYKFSFLSGEISLSLLELKYFNHLDLSWNDFQGETIPEYIGSLSELSYLDLSRASFSGLVPPHLGNLSNLRYLNLYSDSYQSSVANMLPSLSNCDLRNFPDSLPTTNLSVLRIVLDLSISGIKGPIDHISWRKLCNLQLLYLSNNDISGEIDDLVEALSGCGNASLEALQLAETLDLSFDVMNGTIPDSIGQLSIFVSLNLKWNSWTALQSWRDSMYLEWVPPFSPQDIEIVDCHLSSTFPQWLSTQKGLSTLTWKNAAISGKIPY</sequence>
<dbReference type="InterPro" id="IPR032675">
    <property type="entry name" value="LRR_dom_sf"/>
</dbReference>
<dbReference type="Gene3D" id="3.80.10.10">
    <property type="entry name" value="Ribonuclease Inhibitor"/>
    <property type="match status" value="2"/>
</dbReference>
<keyword evidence="3" id="KW-0732">Signal</keyword>
<evidence type="ECO:0008006" key="9">
    <source>
        <dbReference type="Google" id="ProtNLM"/>
    </source>
</evidence>
<dbReference type="PROSITE" id="PS51450">
    <property type="entry name" value="LRR"/>
    <property type="match status" value="1"/>
</dbReference>
<evidence type="ECO:0000256" key="2">
    <source>
        <dbReference type="ARBA" id="ARBA00022692"/>
    </source>
</evidence>
<protein>
    <recommendedName>
        <fullName evidence="9">Leucine-rich repeat-containing N-terminal plant-type domain-containing protein</fullName>
    </recommendedName>
</protein>
<evidence type="ECO:0000313" key="8">
    <source>
        <dbReference type="EMBL" id="VFU60659.1"/>
    </source>
</evidence>
<dbReference type="PANTHER" id="PTHR48063:SF29">
    <property type="entry name" value="LRR RECEPTOR-LIKE KINASE FAMILY PROTEIN"/>
    <property type="match status" value="1"/>
</dbReference>
<dbReference type="Pfam" id="PF00560">
    <property type="entry name" value="LRR_1"/>
    <property type="match status" value="2"/>
</dbReference>
<accession>A0A6N2N1E1</accession>
<evidence type="ECO:0000256" key="6">
    <source>
        <dbReference type="ARBA" id="ARBA00023170"/>
    </source>
</evidence>
<evidence type="ECO:0000256" key="1">
    <source>
        <dbReference type="ARBA" id="ARBA00004479"/>
    </source>
</evidence>
<comment type="subcellular location">
    <subcellularLocation>
        <location evidence="1">Membrane</location>
        <topology evidence="1">Single-pass type I membrane protein</topology>
    </subcellularLocation>
</comment>
<dbReference type="SUPFAM" id="SSF52058">
    <property type="entry name" value="L domain-like"/>
    <property type="match status" value="1"/>
</dbReference>
<keyword evidence="6" id="KW-0675">Receptor</keyword>
<dbReference type="InterPro" id="IPR046956">
    <property type="entry name" value="RLP23-like"/>
</dbReference>
<evidence type="ECO:0000256" key="4">
    <source>
        <dbReference type="ARBA" id="ARBA00022989"/>
    </source>
</evidence>
<keyword evidence="7" id="KW-0325">Glycoprotein</keyword>
<reference evidence="8" key="1">
    <citation type="submission" date="2019-03" db="EMBL/GenBank/DDBJ databases">
        <authorList>
            <person name="Mank J."/>
            <person name="Almeida P."/>
        </authorList>
    </citation>
    <scope>NUCLEOTIDE SEQUENCE</scope>
    <source>
        <strain evidence="8">78183</strain>
    </source>
</reference>
<name>A0A6N2N1E1_SALVM</name>
<dbReference type="PANTHER" id="PTHR48063">
    <property type="entry name" value="LRR RECEPTOR-LIKE KINASE"/>
    <property type="match status" value="1"/>
</dbReference>
<evidence type="ECO:0000256" key="5">
    <source>
        <dbReference type="ARBA" id="ARBA00023136"/>
    </source>
</evidence>
<dbReference type="EMBL" id="CAADRP010002074">
    <property type="protein sequence ID" value="VFU60659.1"/>
    <property type="molecule type" value="Genomic_DNA"/>
</dbReference>
<dbReference type="InterPro" id="IPR001611">
    <property type="entry name" value="Leu-rich_rpt"/>
</dbReference>
<keyword evidence="4" id="KW-1133">Transmembrane helix</keyword>